<gene>
    <name evidence="1" type="ORF">FSB_LOCUS19163</name>
</gene>
<dbReference type="Gene3D" id="2.40.70.10">
    <property type="entry name" value="Acid Proteases"/>
    <property type="match status" value="1"/>
</dbReference>
<dbReference type="AlphaFoldDB" id="A0A2N9FWG6"/>
<organism evidence="1">
    <name type="scientific">Fagus sylvatica</name>
    <name type="common">Beechnut</name>
    <dbReference type="NCBI Taxonomy" id="28930"/>
    <lineage>
        <taxon>Eukaryota</taxon>
        <taxon>Viridiplantae</taxon>
        <taxon>Streptophyta</taxon>
        <taxon>Embryophyta</taxon>
        <taxon>Tracheophyta</taxon>
        <taxon>Spermatophyta</taxon>
        <taxon>Magnoliopsida</taxon>
        <taxon>eudicotyledons</taxon>
        <taxon>Gunneridae</taxon>
        <taxon>Pentapetalae</taxon>
        <taxon>rosids</taxon>
        <taxon>fabids</taxon>
        <taxon>Fagales</taxon>
        <taxon>Fagaceae</taxon>
        <taxon>Fagus</taxon>
    </lineage>
</organism>
<evidence type="ECO:0008006" key="2">
    <source>
        <dbReference type="Google" id="ProtNLM"/>
    </source>
</evidence>
<dbReference type="PANTHER" id="PTHR33067">
    <property type="entry name" value="RNA-DIRECTED DNA POLYMERASE-RELATED"/>
    <property type="match status" value="1"/>
</dbReference>
<accession>A0A2N9FWG6</accession>
<evidence type="ECO:0000313" key="1">
    <source>
        <dbReference type="EMBL" id="SPC91281.1"/>
    </source>
</evidence>
<name>A0A2N9FWG6_FAGSY</name>
<dbReference type="EMBL" id="OIVN01001215">
    <property type="protein sequence ID" value="SPC91281.1"/>
    <property type="molecule type" value="Genomic_DNA"/>
</dbReference>
<dbReference type="InterPro" id="IPR021109">
    <property type="entry name" value="Peptidase_aspartic_dom_sf"/>
</dbReference>
<protein>
    <recommendedName>
        <fullName evidence="2">Aspartic peptidase DDI1-type domain-containing protein</fullName>
    </recommendedName>
</protein>
<proteinExistence type="predicted"/>
<dbReference type="PANTHER" id="PTHR33067:SF32">
    <property type="entry name" value="ASPARTIC PEPTIDASE DDI1-TYPE DOMAIN-CONTAINING PROTEIN"/>
    <property type="match status" value="1"/>
</dbReference>
<dbReference type="CDD" id="cd00303">
    <property type="entry name" value="retropepsin_like"/>
    <property type="match status" value="1"/>
</dbReference>
<sequence length="434" mass="48822">MAKGKERVVPSEAPRRTMYELLHPTQSSIPSCIMFPPNAPYVKIKQGLLAILPYFRGLENENPYVHVRVFEEVIGSFYAQNVIEIAKLRFFPFSLKDKAKDRNRGSTTTSGGSVFRLREEDNMSAKISLLTKEIKALKLKGSRGVNAVYKEEPMEACRICQETDHTTSACNSLSQFLNVPEEQSAKVVNTEKFEEVKSVTILSSALKLPKNLDVTSEILEHLHQVKVNLPLLHIIKQMPLYAKVIKDLCTIKRKYHVKKIAFLTEQVSAIIQHKVPPKYKDLSCPTSSCTIGDYMIEHALLDLGASVYLLPFSVYLQLGLGELKPTSVTLQLADCSIRKSRGVVEDVLVKVENFYYPVDFIILDIELTLHLSANIPIILGRPFLATANALINCRNGRMKITFGSMTTELNIFNVNSQQLVDEECEYVNLIETAP</sequence>
<reference evidence="1" key="1">
    <citation type="submission" date="2018-02" db="EMBL/GenBank/DDBJ databases">
        <authorList>
            <person name="Cohen D.B."/>
            <person name="Kent A.D."/>
        </authorList>
    </citation>
    <scope>NUCLEOTIDE SEQUENCE</scope>
</reference>